<evidence type="ECO:0008006" key="4">
    <source>
        <dbReference type="Google" id="ProtNLM"/>
    </source>
</evidence>
<evidence type="ECO:0000313" key="3">
    <source>
        <dbReference type="Proteomes" id="UP000190092"/>
    </source>
</evidence>
<reference evidence="3" key="1">
    <citation type="submission" date="2017-02" db="EMBL/GenBank/DDBJ databases">
        <authorList>
            <person name="Varghese N."/>
            <person name="Submissions S."/>
        </authorList>
    </citation>
    <scope>NUCLEOTIDE SEQUENCE [LARGE SCALE GENOMIC DNA]</scope>
    <source>
        <strain evidence="3">ATCC 27094</strain>
    </source>
</reference>
<gene>
    <name evidence="2" type="ORF">SAMN02745126_06320</name>
</gene>
<keyword evidence="1" id="KW-0732">Signal</keyword>
<sequence length="107" mass="11598">MKRIAIASALALVGAVSTAQAATWRFDDAAYVTCREAHAMQPQARIELANFLAEHSARRHGIVIPEDTRGGELGLLVRGGCTLAPDAYLFTVIDRAIIAQQDKLPKR</sequence>
<feature type="signal peptide" evidence="1">
    <location>
        <begin position="1"/>
        <end position="21"/>
    </location>
</feature>
<accession>A0A1T4TIM4</accession>
<dbReference type="Proteomes" id="UP000190092">
    <property type="component" value="Unassembled WGS sequence"/>
</dbReference>
<dbReference type="OrthoDB" id="7376201at2"/>
<evidence type="ECO:0000313" key="2">
    <source>
        <dbReference type="EMBL" id="SKA40111.1"/>
    </source>
</evidence>
<dbReference type="AlphaFoldDB" id="A0A1T4TIM4"/>
<organism evidence="2 3">
    <name type="scientific">Enhydrobacter aerosaccus</name>
    <dbReference type="NCBI Taxonomy" id="225324"/>
    <lineage>
        <taxon>Bacteria</taxon>
        <taxon>Pseudomonadati</taxon>
        <taxon>Pseudomonadota</taxon>
        <taxon>Alphaproteobacteria</taxon>
        <taxon>Hyphomicrobiales</taxon>
        <taxon>Enhydrobacter</taxon>
    </lineage>
</organism>
<keyword evidence="3" id="KW-1185">Reference proteome</keyword>
<dbReference type="RefSeq" id="WP_085938052.1">
    <property type="nucleotide sequence ID" value="NZ_FUWJ01000018.1"/>
</dbReference>
<dbReference type="EMBL" id="FUWJ01000018">
    <property type="protein sequence ID" value="SKA40111.1"/>
    <property type="molecule type" value="Genomic_DNA"/>
</dbReference>
<dbReference type="STRING" id="225324.SAMN02745126_06320"/>
<proteinExistence type="predicted"/>
<name>A0A1T4TIM4_9HYPH</name>
<feature type="chain" id="PRO_5013137639" description="HdeA/HdeB family protein" evidence="1">
    <location>
        <begin position="22"/>
        <end position="107"/>
    </location>
</feature>
<evidence type="ECO:0000256" key="1">
    <source>
        <dbReference type="SAM" id="SignalP"/>
    </source>
</evidence>
<protein>
    <recommendedName>
        <fullName evidence="4">HdeA/HdeB family protein</fullName>
    </recommendedName>
</protein>